<comment type="caution">
    <text evidence="1">The sequence shown here is derived from an EMBL/GenBank/DDBJ whole genome shotgun (WGS) entry which is preliminary data.</text>
</comment>
<dbReference type="Proteomes" id="UP000268829">
    <property type="component" value="Unassembled WGS sequence"/>
</dbReference>
<organism evidence="1 2">
    <name type="scientific">Brevibacillus gelatini</name>
    <dbReference type="NCBI Taxonomy" id="1655277"/>
    <lineage>
        <taxon>Bacteria</taxon>
        <taxon>Bacillati</taxon>
        <taxon>Bacillota</taxon>
        <taxon>Bacilli</taxon>
        <taxon>Bacillales</taxon>
        <taxon>Paenibacillaceae</taxon>
        <taxon>Brevibacillus</taxon>
    </lineage>
</organism>
<sequence length="402" mass="45191">MQARLYNQYNDSIRIIWRSNTQDDPYVDKTESLKIINNRIVLSEIPTEFHRVLINGYTEIDQRKPNSKKIPDVNDFIVNYSNGVIDFHPSQEGKTVVAVYKGRGMIQYPASRIWAHYPNPDVVMNLQEIIEISRQRVEEIIAATEQAVRAAENANIATEGANIAKDKAIQAAEAAASAANTAIDASKRADDSAKFANDAALTTRLIWLEPVPTYEDIFTTYPNPEIGSTTMVEETGSRYRYEGNGLWRQIDNYTRGSIPLSSPTTDGLMSKEDYSLTHNNLKYRTIAFLLPVITDSGIQKIYLPFDYEGTISSIKGICGTPAASERTTLYIEKISKDNFNGTSELWERILEGSIIFDINASHAFIPSLMNTEVHEGDVFRIVVDEFDPLQEGISITLQIEMK</sequence>
<name>A0A3M8ANB9_9BACL</name>
<keyword evidence="2" id="KW-1185">Reference proteome</keyword>
<proteinExistence type="predicted"/>
<protein>
    <submittedName>
        <fullName evidence="1">Uncharacterized protein</fullName>
    </submittedName>
</protein>
<evidence type="ECO:0000313" key="1">
    <source>
        <dbReference type="EMBL" id="RNB52686.1"/>
    </source>
</evidence>
<gene>
    <name evidence="1" type="ORF">EDM57_21095</name>
</gene>
<accession>A0A3M8ANB9</accession>
<dbReference type="OrthoDB" id="2587776at2"/>
<dbReference type="AlphaFoldDB" id="A0A3M8ANB9"/>
<dbReference type="EMBL" id="RHHS01000055">
    <property type="protein sequence ID" value="RNB52686.1"/>
    <property type="molecule type" value="Genomic_DNA"/>
</dbReference>
<dbReference type="RefSeq" id="WP_122906664.1">
    <property type="nucleotide sequence ID" value="NZ_RHHS01000055.1"/>
</dbReference>
<evidence type="ECO:0000313" key="2">
    <source>
        <dbReference type="Proteomes" id="UP000268829"/>
    </source>
</evidence>
<reference evidence="1 2" key="1">
    <citation type="submission" date="2018-10" db="EMBL/GenBank/DDBJ databases">
        <title>Phylogenomics of Brevibacillus.</title>
        <authorList>
            <person name="Dunlap C."/>
        </authorList>
    </citation>
    <scope>NUCLEOTIDE SEQUENCE [LARGE SCALE GENOMIC DNA]</scope>
    <source>
        <strain evidence="1 2">DSM 100115</strain>
    </source>
</reference>